<feature type="compositionally biased region" description="Pro residues" evidence="1">
    <location>
        <begin position="153"/>
        <end position="171"/>
    </location>
</feature>
<keyword evidence="4" id="KW-1185">Reference proteome</keyword>
<feature type="compositionally biased region" description="Basic and acidic residues" evidence="1">
    <location>
        <begin position="295"/>
        <end position="311"/>
    </location>
</feature>
<keyword evidence="2" id="KW-0812">Transmembrane</keyword>
<comment type="caution">
    <text evidence="3">The sequence shown here is derived from an EMBL/GenBank/DDBJ whole genome shotgun (WGS) entry which is preliminary data.</text>
</comment>
<evidence type="ECO:0000256" key="1">
    <source>
        <dbReference type="SAM" id="MobiDB-lite"/>
    </source>
</evidence>
<name>A0A840ZSS5_9HYPH</name>
<feature type="compositionally biased region" description="Low complexity" evidence="1">
    <location>
        <begin position="86"/>
        <end position="128"/>
    </location>
</feature>
<evidence type="ECO:0000313" key="3">
    <source>
        <dbReference type="EMBL" id="MBB5760184.1"/>
    </source>
</evidence>
<evidence type="ECO:0000256" key="2">
    <source>
        <dbReference type="SAM" id="Phobius"/>
    </source>
</evidence>
<sequence>MADYYPLLARALDALPDRTPALRKAVYDRARSALIGQLRNLDPPVPEADIELERKALDAAIGRLEAEYGSAPATTPAAKPAPPPAQAGAKAEPGPKPAVAEATSQAASPAPTPTKAAPAKPAAAAKPAGAPPPETKKPAEAKKPEEAKKPAEPKPAPPKKPAPEPLPPALPPADLLPEPGPPVDAQPFVPPPRRTKPEERAEVRSEPAGVIPAVPPAEGEDAASGEGANGRQRPRIDVVAPPSGRSRVLRNLFVGGVLASVIALIAVAAFFLRDRPSDLQRKAAETQEENAAEAPDAKFADRVGGEAEPRPKPAAPGASPTQPEVTVSQRAVLYEENASDPRAQPTAIGGHAVWRLDTVSGEQGEPLQTVLRATIEYPEAGLTLAMTMRRNRDATLPASHTIEMAFTNYGSGAKRAVQNVGLLQPKEEETARGSPLSGLPVRVRENLFLIGLSSLKSDVDRNTDLLLHKNWFDLPISYASGTRAILTFEKGNAGTRAMQAAFDAWKD</sequence>
<gene>
    <name evidence="3" type="ORF">HNR00_004930</name>
</gene>
<organism evidence="3 4">
    <name type="scientific">Methylorubrum rhodinum</name>
    <dbReference type="NCBI Taxonomy" id="29428"/>
    <lineage>
        <taxon>Bacteria</taxon>
        <taxon>Pseudomonadati</taxon>
        <taxon>Pseudomonadota</taxon>
        <taxon>Alphaproteobacteria</taxon>
        <taxon>Hyphomicrobiales</taxon>
        <taxon>Methylobacteriaceae</taxon>
        <taxon>Methylorubrum</taxon>
    </lineage>
</organism>
<feature type="transmembrane region" description="Helical" evidence="2">
    <location>
        <begin position="252"/>
        <end position="272"/>
    </location>
</feature>
<feature type="region of interest" description="Disordered" evidence="1">
    <location>
        <begin position="282"/>
        <end position="326"/>
    </location>
</feature>
<dbReference type="AlphaFoldDB" id="A0A840ZSS5"/>
<feature type="region of interest" description="Disordered" evidence="1">
    <location>
        <begin position="70"/>
        <end position="241"/>
    </location>
</feature>
<keyword evidence="2" id="KW-0472">Membrane</keyword>
<feature type="compositionally biased region" description="Basic and acidic residues" evidence="1">
    <location>
        <begin position="195"/>
        <end position="205"/>
    </location>
</feature>
<dbReference type="EMBL" id="JACHOP010000037">
    <property type="protein sequence ID" value="MBB5760184.1"/>
    <property type="molecule type" value="Genomic_DNA"/>
</dbReference>
<dbReference type="Proteomes" id="UP000583454">
    <property type="component" value="Unassembled WGS sequence"/>
</dbReference>
<protein>
    <submittedName>
        <fullName evidence="3">Uncharacterized protein</fullName>
    </submittedName>
</protein>
<reference evidence="3 4" key="1">
    <citation type="submission" date="2020-08" db="EMBL/GenBank/DDBJ databases">
        <title>Genomic Encyclopedia of Type Strains, Phase IV (KMG-IV): sequencing the most valuable type-strain genomes for metagenomic binning, comparative biology and taxonomic classification.</title>
        <authorList>
            <person name="Goeker M."/>
        </authorList>
    </citation>
    <scope>NUCLEOTIDE SEQUENCE [LARGE SCALE GENOMIC DNA]</scope>
    <source>
        <strain evidence="3 4">DSM 2163</strain>
    </source>
</reference>
<feature type="compositionally biased region" description="Basic and acidic residues" evidence="1">
    <location>
        <begin position="134"/>
        <end position="152"/>
    </location>
</feature>
<proteinExistence type="predicted"/>
<feature type="compositionally biased region" description="Pro residues" evidence="1">
    <location>
        <begin position="178"/>
        <end position="192"/>
    </location>
</feature>
<keyword evidence="2" id="KW-1133">Transmembrane helix</keyword>
<dbReference type="RefSeq" id="WP_183573906.1">
    <property type="nucleotide sequence ID" value="NZ_JACHOP010000037.1"/>
</dbReference>
<accession>A0A840ZSS5</accession>
<evidence type="ECO:0000313" key="4">
    <source>
        <dbReference type="Proteomes" id="UP000583454"/>
    </source>
</evidence>